<feature type="compositionally biased region" description="Low complexity" evidence="1">
    <location>
        <begin position="571"/>
        <end position="593"/>
    </location>
</feature>
<accession>A0A8H2XVK3</accession>
<feature type="compositionally biased region" description="Polar residues" evidence="1">
    <location>
        <begin position="495"/>
        <end position="505"/>
    </location>
</feature>
<protein>
    <recommendedName>
        <fullName evidence="4">Myb-like domain-containing protein</fullName>
    </recommendedName>
</protein>
<reference evidence="2" key="1">
    <citation type="submission" date="2021-01" db="EMBL/GenBank/DDBJ databases">
        <authorList>
            <person name="Kaushik A."/>
        </authorList>
    </citation>
    <scope>NUCLEOTIDE SEQUENCE</scope>
    <source>
        <strain evidence="2">AG4-R118</strain>
    </source>
</reference>
<feature type="compositionally biased region" description="Low complexity" evidence="1">
    <location>
        <begin position="346"/>
        <end position="356"/>
    </location>
</feature>
<evidence type="ECO:0000256" key="1">
    <source>
        <dbReference type="SAM" id="MobiDB-lite"/>
    </source>
</evidence>
<comment type="caution">
    <text evidence="2">The sequence shown here is derived from an EMBL/GenBank/DDBJ whole genome shotgun (WGS) entry which is preliminary data.</text>
</comment>
<sequence length="837" mass="88802">MNKTMDTLFVRAGSPLRLHFDDTRITAAAIRQLSWRVEQGGGTIVDHHSKADILVVDPAAPWVFHDFLRTKRIELRPSVVLAFWIPLCLTTRSLVWITHPCWQQVVVPSERPPHSEIPQGVTAYSSFLAGIAYSKMSLLSSRKPAPRSSIALERDSSIISYVDNSDLEVSQSLEPGASSDDEPLGYAHRPQRSVPRMRPKPSSNSPSAAASPRRITEGQGDEAEVSDILPVGDATLPPDDVEMSPPSPELVQPPEKSVVKSAALSNSTGSAKKRPPTVPDLSDAQRHTSSRHSSLQSENGIPRDDSHPVSATVAVEPEISSKPRSVSPAIKNRSSTAPQHVETKPASSVGLGAAAVGAGGYIPTNLDSTPPPPSEEPNSPTVVLDKPKAPSPPSASNRPSTTGSDPAIVSDTLNAINGPQRTQGQSSIETDASSKPAELATSAATTPTETSSSSKTIKPQASTSSDPPNTPASVPKALVLTSSTGLRRVLDPSFGTHSSKPSPSNAVKAKVRPKMRPKPQPDGNDSVLSGLPQPKSKLKIQSGANGMGTKLRPSMVASTTGGAPLIKPSQSSTATTTTTASVDSPDSTSSSPVINATISLPASATTTPATTVAADTPNPVPGSSLSRPKKLIIRSPTNSAVTLSRPSASVSPVQSRRTASTSASRTHPPSPEDTDPFNSPPPPPTPTPEQLASLAAKRPAWTKEEDQYIIDYMNWVFAQDPFASTSEIMREIATNCPYRSVSNWQNRFTSKEDSIYMNEVPVLFERLTNRTSGVSSGASNNKTLQILSGTRTRSRRAIDYVNSSGDENGDSSVDGDGPPRKRSRRSRASARRRSDRL</sequence>
<proteinExistence type="predicted"/>
<feature type="region of interest" description="Disordered" evidence="1">
    <location>
        <begin position="171"/>
        <end position="698"/>
    </location>
</feature>
<feature type="compositionally biased region" description="Polar residues" evidence="1">
    <location>
        <begin position="635"/>
        <end position="654"/>
    </location>
</feature>
<feature type="compositionally biased region" description="Low complexity" evidence="1">
    <location>
        <begin position="601"/>
        <end position="617"/>
    </location>
</feature>
<feature type="compositionally biased region" description="Low complexity" evidence="1">
    <location>
        <begin position="655"/>
        <end position="667"/>
    </location>
</feature>
<feature type="region of interest" description="Disordered" evidence="1">
    <location>
        <begin position="800"/>
        <end position="837"/>
    </location>
</feature>
<organism evidence="2 3">
    <name type="scientific">Rhizoctonia solani</name>
    <dbReference type="NCBI Taxonomy" id="456999"/>
    <lineage>
        <taxon>Eukaryota</taxon>
        <taxon>Fungi</taxon>
        <taxon>Dikarya</taxon>
        <taxon>Basidiomycota</taxon>
        <taxon>Agaricomycotina</taxon>
        <taxon>Agaricomycetes</taxon>
        <taxon>Cantharellales</taxon>
        <taxon>Ceratobasidiaceae</taxon>
        <taxon>Rhizoctonia</taxon>
    </lineage>
</organism>
<evidence type="ECO:0008006" key="4">
    <source>
        <dbReference type="Google" id="ProtNLM"/>
    </source>
</evidence>
<name>A0A8H2XVK3_9AGAM</name>
<feature type="compositionally biased region" description="Polar residues" evidence="1">
    <location>
        <begin position="455"/>
        <end position="467"/>
    </location>
</feature>
<feature type="compositionally biased region" description="Pro residues" evidence="1">
    <location>
        <begin position="678"/>
        <end position="687"/>
    </location>
</feature>
<feature type="compositionally biased region" description="Polar residues" evidence="1">
    <location>
        <begin position="411"/>
        <end position="433"/>
    </location>
</feature>
<evidence type="ECO:0000313" key="3">
    <source>
        <dbReference type="Proteomes" id="UP000663888"/>
    </source>
</evidence>
<gene>
    <name evidence="2" type="ORF">RDB_LOCUS41042</name>
</gene>
<feature type="compositionally biased region" description="Low complexity" evidence="1">
    <location>
        <begin position="201"/>
        <end position="212"/>
    </location>
</feature>
<evidence type="ECO:0000313" key="2">
    <source>
        <dbReference type="EMBL" id="CAE6435143.1"/>
    </source>
</evidence>
<dbReference type="EMBL" id="CAJMWX010000849">
    <property type="protein sequence ID" value="CAE6435143.1"/>
    <property type="molecule type" value="Genomic_DNA"/>
</dbReference>
<feature type="compositionally biased region" description="Low complexity" evidence="1">
    <location>
        <begin position="436"/>
        <end position="454"/>
    </location>
</feature>
<dbReference type="AlphaFoldDB" id="A0A8H2XVK3"/>
<feature type="compositionally biased region" description="Basic residues" evidence="1">
    <location>
        <begin position="820"/>
        <end position="837"/>
    </location>
</feature>
<feature type="compositionally biased region" description="Basic residues" evidence="1">
    <location>
        <begin position="189"/>
        <end position="199"/>
    </location>
</feature>
<dbReference type="Proteomes" id="UP000663888">
    <property type="component" value="Unassembled WGS sequence"/>
</dbReference>